<evidence type="ECO:0000313" key="1">
    <source>
        <dbReference type="EMBL" id="MDN4174759.1"/>
    </source>
</evidence>
<organism evidence="1 2">
    <name type="scientific">Nocardioides oceani</name>
    <dbReference type="NCBI Taxonomy" id="3058369"/>
    <lineage>
        <taxon>Bacteria</taxon>
        <taxon>Bacillati</taxon>
        <taxon>Actinomycetota</taxon>
        <taxon>Actinomycetes</taxon>
        <taxon>Propionibacteriales</taxon>
        <taxon>Nocardioidaceae</taxon>
        <taxon>Nocardioides</taxon>
    </lineage>
</organism>
<dbReference type="RefSeq" id="WP_300953853.1">
    <property type="nucleotide sequence ID" value="NZ_JAUHJQ010000008.1"/>
</dbReference>
<accession>A0ABT8FJQ1</accession>
<gene>
    <name evidence="1" type="ORF">QWY28_17490</name>
</gene>
<dbReference type="EMBL" id="JAUHJQ010000008">
    <property type="protein sequence ID" value="MDN4174759.1"/>
    <property type="molecule type" value="Genomic_DNA"/>
</dbReference>
<evidence type="ECO:0008006" key="3">
    <source>
        <dbReference type="Google" id="ProtNLM"/>
    </source>
</evidence>
<sequence>MTGLLARFLNRLLGARCALGCGLRVFPADVAMHAHIEHAGDVQ</sequence>
<evidence type="ECO:0000313" key="2">
    <source>
        <dbReference type="Proteomes" id="UP001168620"/>
    </source>
</evidence>
<keyword evidence="2" id="KW-1185">Reference proteome</keyword>
<comment type="caution">
    <text evidence="1">The sequence shown here is derived from an EMBL/GenBank/DDBJ whole genome shotgun (WGS) entry which is preliminary data.</text>
</comment>
<proteinExistence type="predicted"/>
<protein>
    <recommendedName>
        <fullName evidence="3">C2H2-type domain-containing protein</fullName>
    </recommendedName>
</protein>
<reference evidence="1" key="1">
    <citation type="submission" date="2023-06" db="EMBL/GenBank/DDBJ databases">
        <title>Draft genome sequence of Nocardioides sp. SOB77.</title>
        <authorList>
            <person name="Zhang G."/>
        </authorList>
    </citation>
    <scope>NUCLEOTIDE SEQUENCE</scope>
    <source>
        <strain evidence="1">SOB77</strain>
    </source>
</reference>
<dbReference type="Proteomes" id="UP001168620">
    <property type="component" value="Unassembled WGS sequence"/>
</dbReference>
<name>A0ABT8FJQ1_9ACTN</name>